<sequence length="182" mass="20964">MKTRNTAYPFKASTMLTVLVAIMMSSSFFAQSNSRPSSSNEVKVSGDKEKPNTHTYKYTHDIKPNNPLFAKKGNEKLWTGFSCTLYLDSTNYFKKDDKKVHIHLGLNSSELSPQEIYERAELLNAYQVENHNIVGSMVYIDFSTTLELFKENKVYLLNVFRVDQAFVNEQEISLDKIKQKLK</sequence>
<keyword evidence="4" id="KW-1185">Reference proteome</keyword>
<name>A0A916JKP9_9FLAO</name>
<evidence type="ECO:0000313" key="4">
    <source>
        <dbReference type="Proteomes" id="UP000683507"/>
    </source>
</evidence>
<feature type="signal peptide" evidence="2">
    <location>
        <begin position="1"/>
        <end position="30"/>
    </location>
</feature>
<dbReference type="EMBL" id="OU015584">
    <property type="protein sequence ID" value="CAG5079113.1"/>
    <property type="molecule type" value="Genomic_DNA"/>
</dbReference>
<reference evidence="3" key="1">
    <citation type="submission" date="2021-04" db="EMBL/GenBank/DDBJ databases">
        <authorList>
            <person name="Rodrigo-Torres L."/>
            <person name="Arahal R. D."/>
            <person name="Lucena T."/>
        </authorList>
    </citation>
    <scope>NUCLEOTIDE SEQUENCE</scope>
    <source>
        <strain evidence="3">AS29M-1</strain>
    </source>
</reference>
<feature type="compositionally biased region" description="Basic and acidic residues" evidence="1">
    <location>
        <begin position="44"/>
        <end position="57"/>
    </location>
</feature>
<evidence type="ECO:0000256" key="2">
    <source>
        <dbReference type="SAM" id="SignalP"/>
    </source>
</evidence>
<feature type="region of interest" description="Disordered" evidence="1">
    <location>
        <begin position="30"/>
        <end position="57"/>
    </location>
</feature>
<evidence type="ECO:0008006" key="5">
    <source>
        <dbReference type="Google" id="ProtNLM"/>
    </source>
</evidence>
<evidence type="ECO:0000313" key="3">
    <source>
        <dbReference type="EMBL" id="CAG5079113.1"/>
    </source>
</evidence>
<proteinExistence type="predicted"/>
<dbReference type="RefSeq" id="WP_258541082.1">
    <property type="nucleotide sequence ID" value="NZ_OU015584.1"/>
</dbReference>
<accession>A0A916JKP9</accession>
<dbReference type="KEGG" id="ptan:CRYO30217_00860"/>
<feature type="chain" id="PRO_5037231000" description="DUF4367 domain-containing protein" evidence="2">
    <location>
        <begin position="31"/>
        <end position="182"/>
    </location>
</feature>
<keyword evidence="2" id="KW-0732">Signal</keyword>
<protein>
    <recommendedName>
        <fullName evidence="5">DUF4367 domain-containing protein</fullName>
    </recommendedName>
</protein>
<organism evidence="3 4">
    <name type="scientific">Parvicella tangerina</name>
    <dbReference type="NCBI Taxonomy" id="2829795"/>
    <lineage>
        <taxon>Bacteria</taxon>
        <taxon>Pseudomonadati</taxon>
        <taxon>Bacteroidota</taxon>
        <taxon>Flavobacteriia</taxon>
        <taxon>Flavobacteriales</taxon>
        <taxon>Parvicellaceae</taxon>
        <taxon>Parvicella</taxon>
    </lineage>
</organism>
<dbReference type="Proteomes" id="UP000683507">
    <property type="component" value="Chromosome"/>
</dbReference>
<evidence type="ECO:0000256" key="1">
    <source>
        <dbReference type="SAM" id="MobiDB-lite"/>
    </source>
</evidence>
<dbReference type="AlphaFoldDB" id="A0A916JKP9"/>
<gene>
    <name evidence="3" type="ORF">CRYO30217_00860</name>
</gene>
<feature type="compositionally biased region" description="Polar residues" evidence="1">
    <location>
        <begin position="30"/>
        <end position="42"/>
    </location>
</feature>